<evidence type="ECO:0000256" key="1">
    <source>
        <dbReference type="SAM" id="MobiDB-lite"/>
    </source>
</evidence>
<dbReference type="OrthoDB" id="2688210at2759"/>
<protein>
    <submittedName>
        <fullName evidence="2">Uncharacterized protein</fullName>
    </submittedName>
</protein>
<reference evidence="2 3" key="1">
    <citation type="submission" date="2014-04" db="EMBL/GenBank/DDBJ databases">
        <authorList>
            <consortium name="DOE Joint Genome Institute"/>
            <person name="Kuo A."/>
            <person name="Kohler A."/>
            <person name="Nagy L.G."/>
            <person name="Floudas D."/>
            <person name="Copeland A."/>
            <person name="Barry K.W."/>
            <person name="Cichocki N."/>
            <person name="Veneault-Fourrey C."/>
            <person name="LaButti K."/>
            <person name="Lindquist E.A."/>
            <person name="Lipzen A."/>
            <person name="Lundell T."/>
            <person name="Morin E."/>
            <person name="Murat C."/>
            <person name="Sun H."/>
            <person name="Tunlid A."/>
            <person name="Henrissat B."/>
            <person name="Grigoriev I.V."/>
            <person name="Hibbett D.S."/>
            <person name="Martin F."/>
            <person name="Nordberg H.P."/>
            <person name="Cantor M.N."/>
            <person name="Hua S.X."/>
        </authorList>
    </citation>
    <scope>NUCLEOTIDE SEQUENCE [LARGE SCALE GENOMIC DNA]</scope>
    <source>
        <strain evidence="2 3">LaAM-08-1</strain>
    </source>
</reference>
<gene>
    <name evidence="2" type="ORF">K443DRAFT_11223</name>
</gene>
<keyword evidence="3" id="KW-1185">Reference proteome</keyword>
<organism evidence="2 3">
    <name type="scientific">Laccaria amethystina LaAM-08-1</name>
    <dbReference type="NCBI Taxonomy" id="1095629"/>
    <lineage>
        <taxon>Eukaryota</taxon>
        <taxon>Fungi</taxon>
        <taxon>Dikarya</taxon>
        <taxon>Basidiomycota</taxon>
        <taxon>Agaricomycotina</taxon>
        <taxon>Agaricomycetes</taxon>
        <taxon>Agaricomycetidae</taxon>
        <taxon>Agaricales</taxon>
        <taxon>Agaricineae</taxon>
        <taxon>Hydnangiaceae</taxon>
        <taxon>Laccaria</taxon>
    </lineage>
</organism>
<proteinExistence type="predicted"/>
<feature type="region of interest" description="Disordered" evidence="1">
    <location>
        <begin position="60"/>
        <end position="95"/>
    </location>
</feature>
<dbReference type="HOGENOM" id="CLU_1796776_0_0_1"/>
<reference evidence="3" key="2">
    <citation type="submission" date="2015-01" db="EMBL/GenBank/DDBJ databases">
        <title>Evolutionary Origins and Diversification of the Mycorrhizal Mutualists.</title>
        <authorList>
            <consortium name="DOE Joint Genome Institute"/>
            <consortium name="Mycorrhizal Genomics Consortium"/>
            <person name="Kohler A."/>
            <person name="Kuo A."/>
            <person name="Nagy L.G."/>
            <person name="Floudas D."/>
            <person name="Copeland A."/>
            <person name="Barry K.W."/>
            <person name="Cichocki N."/>
            <person name="Veneault-Fourrey C."/>
            <person name="LaButti K."/>
            <person name="Lindquist E.A."/>
            <person name="Lipzen A."/>
            <person name="Lundell T."/>
            <person name="Morin E."/>
            <person name="Murat C."/>
            <person name="Riley R."/>
            <person name="Ohm R."/>
            <person name="Sun H."/>
            <person name="Tunlid A."/>
            <person name="Henrissat B."/>
            <person name="Grigoriev I.V."/>
            <person name="Hibbett D.S."/>
            <person name="Martin F."/>
        </authorList>
    </citation>
    <scope>NUCLEOTIDE SEQUENCE [LARGE SCALE GENOMIC DNA]</scope>
    <source>
        <strain evidence="3">LaAM-08-1</strain>
    </source>
</reference>
<sequence length="144" mass="16218">MPHITQEPNLEVRPDFSSATYDAVCTALTTPDVTKDEDVENNTKKVAWEEQDEVAAAEARLAQDELEQHKHDEQRKEEETEKNEKQKKKPKLKDFIANKPVKDTTQLCPSRYAIHKLYLTLPLVESGSLAVVLAESGGTIAFLL</sequence>
<dbReference type="EMBL" id="KN838747">
    <property type="protein sequence ID" value="KIJ95672.1"/>
    <property type="molecule type" value="Genomic_DNA"/>
</dbReference>
<evidence type="ECO:0000313" key="2">
    <source>
        <dbReference type="EMBL" id="KIJ95672.1"/>
    </source>
</evidence>
<name>A0A0C9XHP5_9AGAR</name>
<dbReference type="Proteomes" id="UP000054477">
    <property type="component" value="Unassembled WGS sequence"/>
</dbReference>
<accession>A0A0C9XHP5</accession>
<evidence type="ECO:0000313" key="3">
    <source>
        <dbReference type="Proteomes" id="UP000054477"/>
    </source>
</evidence>
<feature type="compositionally biased region" description="Basic and acidic residues" evidence="1">
    <location>
        <begin position="61"/>
        <end position="84"/>
    </location>
</feature>
<dbReference type="AlphaFoldDB" id="A0A0C9XHP5"/>